<protein>
    <submittedName>
        <fullName evidence="2">Flp pilus assembly pilin Flp</fullName>
    </submittedName>
</protein>
<keyword evidence="3" id="KW-1185">Reference proteome</keyword>
<evidence type="ECO:0000313" key="3">
    <source>
        <dbReference type="Proteomes" id="UP001240447"/>
    </source>
</evidence>
<evidence type="ECO:0000313" key="2">
    <source>
        <dbReference type="EMBL" id="MDP9820655.1"/>
    </source>
</evidence>
<evidence type="ECO:0000256" key="1">
    <source>
        <dbReference type="SAM" id="Phobius"/>
    </source>
</evidence>
<sequence>MLSFSPTHPVGFLMMLAAVHHDRARRAERGASAVEWVIIAAIVAAIAIAIGAVLRGALTDKAGQIGEDIGGAGG</sequence>
<feature type="transmembrane region" description="Helical" evidence="1">
    <location>
        <begin position="36"/>
        <end position="54"/>
    </location>
</feature>
<organism evidence="2 3">
    <name type="scientific">Nocardioides massiliensis</name>
    <dbReference type="NCBI Taxonomy" id="1325935"/>
    <lineage>
        <taxon>Bacteria</taxon>
        <taxon>Bacillati</taxon>
        <taxon>Actinomycetota</taxon>
        <taxon>Actinomycetes</taxon>
        <taxon>Propionibacteriales</taxon>
        <taxon>Nocardioidaceae</taxon>
        <taxon>Nocardioides</taxon>
    </lineage>
</organism>
<dbReference type="EMBL" id="JAUSQM010000001">
    <property type="protein sequence ID" value="MDP9820655.1"/>
    <property type="molecule type" value="Genomic_DNA"/>
</dbReference>
<dbReference type="Proteomes" id="UP001240447">
    <property type="component" value="Unassembled WGS sequence"/>
</dbReference>
<keyword evidence="1" id="KW-0812">Transmembrane</keyword>
<accession>A0ABT9NLG0</accession>
<proteinExistence type="predicted"/>
<keyword evidence="1" id="KW-0472">Membrane</keyword>
<name>A0ABT9NLG0_9ACTN</name>
<keyword evidence="1" id="KW-1133">Transmembrane helix</keyword>
<dbReference type="RefSeq" id="WP_246360489.1">
    <property type="nucleotide sequence ID" value="NZ_CCXJ01000611.1"/>
</dbReference>
<comment type="caution">
    <text evidence="2">The sequence shown here is derived from an EMBL/GenBank/DDBJ whole genome shotgun (WGS) entry which is preliminary data.</text>
</comment>
<gene>
    <name evidence="2" type="ORF">J2S59_000464</name>
</gene>
<reference evidence="2 3" key="1">
    <citation type="submission" date="2023-07" db="EMBL/GenBank/DDBJ databases">
        <title>Sequencing the genomes of 1000 actinobacteria strains.</title>
        <authorList>
            <person name="Klenk H.-P."/>
        </authorList>
    </citation>
    <scope>NUCLEOTIDE SEQUENCE [LARGE SCALE GENOMIC DNA]</scope>
    <source>
        <strain evidence="2 3">GD13</strain>
    </source>
</reference>